<dbReference type="Gene3D" id="3.30.700.10">
    <property type="entry name" value="Glycoprotein, Type 4 Pilin"/>
    <property type="match status" value="1"/>
</dbReference>
<dbReference type="NCBIfam" id="TIGR02532">
    <property type="entry name" value="IV_pilin_GFxxxE"/>
    <property type="match status" value="1"/>
</dbReference>
<feature type="transmembrane region" description="Helical" evidence="2">
    <location>
        <begin position="48"/>
        <end position="71"/>
    </location>
</feature>
<accession>A0ABM8XX31</accession>
<keyword evidence="2" id="KW-0472">Membrane</keyword>
<dbReference type="SUPFAM" id="SSF54523">
    <property type="entry name" value="Pili subunits"/>
    <property type="match status" value="1"/>
</dbReference>
<evidence type="ECO:0008006" key="5">
    <source>
        <dbReference type="Google" id="ProtNLM"/>
    </source>
</evidence>
<gene>
    <name evidence="3" type="ORF">LMG23992_05381</name>
</gene>
<dbReference type="Pfam" id="PF07963">
    <property type="entry name" value="N_methyl"/>
    <property type="match status" value="1"/>
</dbReference>
<evidence type="ECO:0000313" key="4">
    <source>
        <dbReference type="Proteomes" id="UP000727654"/>
    </source>
</evidence>
<dbReference type="EMBL" id="CAJZAI010000027">
    <property type="protein sequence ID" value="CAG9184937.1"/>
    <property type="molecule type" value="Genomic_DNA"/>
</dbReference>
<keyword evidence="4" id="KW-1185">Reference proteome</keyword>
<name>A0ABM8XX31_9BURK</name>
<evidence type="ECO:0000256" key="2">
    <source>
        <dbReference type="SAM" id="Phobius"/>
    </source>
</evidence>
<evidence type="ECO:0000313" key="3">
    <source>
        <dbReference type="EMBL" id="CAG9184937.1"/>
    </source>
</evidence>
<evidence type="ECO:0000256" key="1">
    <source>
        <dbReference type="ARBA" id="ARBA00022481"/>
    </source>
</evidence>
<dbReference type="PRINTS" id="PR00813">
    <property type="entry name" value="BCTERIALGSPG"/>
</dbReference>
<dbReference type="InterPro" id="IPR045584">
    <property type="entry name" value="Pilin-like"/>
</dbReference>
<dbReference type="Pfam" id="PF16732">
    <property type="entry name" value="ComP_DUS"/>
    <property type="match status" value="1"/>
</dbReference>
<comment type="caution">
    <text evidence="3">The sequence shown here is derived from an EMBL/GenBank/DDBJ whole genome shotgun (WGS) entry which is preliminary data.</text>
</comment>
<proteinExistence type="predicted"/>
<dbReference type="InterPro" id="IPR012902">
    <property type="entry name" value="N_methyl_site"/>
</dbReference>
<organism evidence="3 4">
    <name type="scientific">Cupriavidus laharis</name>
    <dbReference type="NCBI Taxonomy" id="151654"/>
    <lineage>
        <taxon>Bacteria</taxon>
        <taxon>Pseudomonadati</taxon>
        <taxon>Pseudomonadota</taxon>
        <taxon>Betaproteobacteria</taxon>
        <taxon>Burkholderiales</taxon>
        <taxon>Burkholderiaceae</taxon>
        <taxon>Cupriavidus</taxon>
    </lineage>
</organism>
<dbReference type="InterPro" id="IPR031982">
    <property type="entry name" value="PilE-like"/>
</dbReference>
<keyword evidence="1" id="KW-0488">Methylation</keyword>
<sequence length="181" mass="19332">MGHRSPAVRHDSRVRLVKLSFRVIGVNGSSAGMTCRCAHARSRRVRPALGFTLIELMITVAIIAILATIAYPSYTQYVIRSNRSAAQSFILGVANLQEQYSLDARQYATTLATLGVTVPSEVSRNYAVTLTANNAATPPTYTVTATPTGSQLANDTKCLNLTVDQTGTKGISGPGPLTSCW</sequence>
<reference evidence="3 4" key="1">
    <citation type="submission" date="2021-08" db="EMBL/GenBank/DDBJ databases">
        <authorList>
            <person name="Peeters C."/>
        </authorList>
    </citation>
    <scope>NUCLEOTIDE SEQUENCE [LARGE SCALE GENOMIC DNA]</scope>
    <source>
        <strain evidence="3 4">LMG 23992</strain>
    </source>
</reference>
<dbReference type="Proteomes" id="UP000727654">
    <property type="component" value="Unassembled WGS sequence"/>
</dbReference>
<keyword evidence="2" id="KW-1133">Transmembrane helix</keyword>
<dbReference type="InterPro" id="IPR000983">
    <property type="entry name" value="Bac_GSPG_pilin"/>
</dbReference>
<keyword evidence="2" id="KW-0812">Transmembrane</keyword>
<protein>
    <recommendedName>
        <fullName evidence="5">Pilus assembly protein PilE</fullName>
    </recommendedName>
</protein>